<evidence type="ECO:0000259" key="2">
    <source>
        <dbReference type="Pfam" id="PF13391"/>
    </source>
</evidence>
<feature type="region of interest" description="Disordered" evidence="1">
    <location>
        <begin position="590"/>
        <end position="638"/>
    </location>
</feature>
<organism evidence="3 4">
    <name type="scientific">Discina gigas</name>
    <dbReference type="NCBI Taxonomy" id="1032678"/>
    <lineage>
        <taxon>Eukaryota</taxon>
        <taxon>Fungi</taxon>
        <taxon>Dikarya</taxon>
        <taxon>Ascomycota</taxon>
        <taxon>Pezizomycotina</taxon>
        <taxon>Pezizomycetes</taxon>
        <taxon>Pezizales</taxon>
        <taxon>Discinaceae</taxon>
        <taxon>Discina</taxon>
    </lineage>
</organism>
<dbReference type="InterPro" id="IPR003615">
    <property type="entry name" value="HNH_nuc"/>
</dbReference>
<feature type="compositionally biased region" description="Basic and acidic residues" evidence="1">
    <location>
        <begin position="674"/>
        <end position="688"/>
    </location>
</feature>
<reference evidence="3 4" key="1">
    <citation type="submission" date="2024-02" db="EMBL/GenBank/DDBJ databases">
        <title>Discinaceae phylogenomics.</title>
        <authorList>
            <person name="Dirks A.C."/>
            <person name="James T.Y."/>
        </authorList>
    </citation>
    <scope>NUCLEOTIDE SEQUENCE [LARGE SCALE GENOMIC DNA]</scope>
    <source>
        <strain evidence="3 4">ACD0624</strain>
    </source>
</reference>
<feature type="compositionally biased region" description="Acidic residues" evidence="1">
    <location>
        <begin position="760"/>
        <end position="777"/>
    </location>
</feature>
<evidence type="ECO:0000313" key="4">
    <source>
        <dbReference type="Proteomes" id="UP001447188"/>
    </source>
</evidence>
<protein>
    <recommendedName>
        <fullName evidence="2">HNH nuclease domain-containing protein</fullName>
    </recommendedName>
</protein>
<feature type="compositionally biased region" description="Basic and acidic residues" evidence="1">
    <location>
        <begin position="459"/>
        <end position="470"/>
    </location>
</feature>
<name>A0ABR3GHY2_9PEZI</name>
<comment type="caution">
    <text evidence="3">The sequence shown here is derived from an EMBL/GenBank/DDBJ whole genome shotgun (WGS) entry which is preliminary data.</text>
</comment>
<dbReference type="Proteomes" id="UP001447188">
    <property type="component" value="Unassembled WGS sequence"/>
</dbReference>
<feature type="compositionally biased region" description="Basic and acidic residues" evidence="1">
    <location>
        <begin position="530"/>
        <end position="543"/>
    </location>
</feature>
<feature type="region of interest" description="Disordered" evidence="1">
    <location>
        <begin position="653"/>
        <end position="707"/>
    </location>
</feature>
<dbReference type="EMBL" id="JBBBZM010000069">
    <property type="protein sequence ID" value="KAL0635463.1"/>
    <property type="molecule type" value="Genomic_DNA"/>
</dbReference>
<evidence type="ECO:0000313" key="3">
    <source>
        <dbReference type="EMBL" id="KAL0635463.1"/>
    </source>
</evidence>
<feature type="region of interest" description="Disordered" evidence="1">
    <location>
        <begin position="756"/>
        <end position="777"/>
    </location>
</feature>
<gene>
    <name evidence="3" type="ORF">Q9L58_005594</name>
</gene>
<feature type="region of interest" description="Disordered" evidence="1">
    <location>
        <begin position="1"/>
        <end position="22"/>
    </location>
</feature>
<accession>A0ABR3GHY2</accession>
<feature type="domain" description="HNH nuclease" evidence="2">
    <location>
        <begin position="195"/>
        <end position="262"/>
    </location>
</feature>
<keyword evidence="4" id="KW-1185">Reference proteome</keyword>
<feature type="region of interest" description="Disordered" evidence="1">
    <location>
        <begin position="505"/>
        <end position="543"/>
    </location>
</feature>
<feature type="compositionally biased region" description="Pro residues" evidence="1">
    <location>
        <begin position="1"/>
        <end position="11"/>
    </location>
</feature>
<proteinExistence type="predicted"/>
<dbReference type="Pfam" id="PF13391">
    <property type="entry name" value="HNH_2"/>
    <property type="match status" value="1"/>
</dbReference>
<feature type="compositionally biased region" description="Basic and acidic residues" evidence="1">
    <location>
        <begin position="386"/>
        <end position="408"/>
    </location>
</feature>
<evidence type="ECO:0000256" key="1">
    <source>
        <dbReference type="SAM" id="MobiDB-lite"/>
    </source>
</evidence>
<feature type="compositionally biased region" description="Basic and acidic residues" evidence="1">
    <location>
        <begin position="478"/>
        <end position="493"/>
    </location>
</feature>
<feature type="region of interest" description="Disordered" evidence="1">
    <location>
        <begin position="386"/>
        <end position="493"/>
    </location>
</feature>
<feature type="compositionally biased region" description="Basic and acidic residues" evidence="1">
    <location>
        <begin position="653"/>
        <end position="665"/>
    </location>
</feature>
<sequence length="777" mass="87900">MESNSPAPPDSPHLLALRPPLSTPHLPDSMSATFISFRHPGYPDEHNLLFRLPALDGPGHADASSSGLHHGTALWACSVIACNLDGFLSPTRLHPGQSEVATPTIDSLLTASEYYFYPSTFHGPQIDSDIQYAVCPSFDDWQFPIGQLPSEWRQSNSNGSAFPPPVPAVSQSSVAVDMPAVGQFSVAVTTRDVTCRVSGFRDGTHSAHLVPKEKTKWFERNKMGVYNLSNTLPSWFITFDTQNLIRLRQDIHTQFDAGCFVFIPKYGSSHIHFLMLSHDYSPLYHNRKSELIAAPAAFLYARFAWAILPLAQAFASRVGVKIRVWCGVENDWTEKVVVADPPRSPTEPLGQTGPAADKTQMVSNIDFLCERFYHPKRVRDRIMDRVRSMREENPSSRDSDADSPGERYNHRKRAHNQIMDHVPSIKEEYPSARDSNTDSPGDNIKEEYPSARDSNTDSSGEKYNHQERARAQITDRVPSIKEESPSARDSIDALREECKRRKRRLDQLMDRVRSIKVASPSARDSNTDSPGEKYNHQKRARDQITDRVPSIKEASPSVRDSKIDSLREECKRQKLTLDRIMDGARSIKEEYPSARDSNTDSLGDKYNHQKRARDQITDRVPSIKEEYPSARDSNTDSLREECKRQILTLDRIMDGARSIKEENPSARDSNTDSQGERYNHQSARDQITDRVPSIKEASPSARDPKIDALREECKRRKRRLDQIMDRVRSIKVAYPSAREPLHHAEADRQAAVMEKGMMASEEEEVVSDYESAAEDWS</sequence>
<feature type="compositionally biased region" description="Basic and acidic residues" evidence="1">
    <location>
        <begin position="602"/>
        <end position="638"/>
    </location>
</feature>